<sequence length="65" mass="6599">MVDGDLTIVSVPDTGRSANSSVSGGVSLSHALSSTPSVSGVQIGGGKGYGWNDYVSQLPKRTTPY</sequence>
<dbReference type="Proteomes" id="UP000217211">
    <property type="component" value="Plasmid pSJ05684b"/>
</dbReference>
<keyword evidence="2" id="KW-1185">Reference proteome</keyword>
<dbReference type="KEGG" id="esj:SJ05684_b52650"/>
<evidence type="ECO:0000313" key="1">
    <source>
        <dbReference type="EMBL" id="ASY66247.1"/>
    </source>
</evidence>
<dbReference type="AlphaFoldDB" id="A0A249PKH7"/>
<reference evidence="1 2" key="1">
    <citation type="submission" date="2017-08" db="EMBL/GenBank/DDBJ databases">
        <title>Multipartite genome sequences of Sinorhizobium species nodulating soybeans.</title>
        <authorList>
            <person name="Tian C.F."/>
        </authorList>
    </citation>
    <scope>NUCLEOTIDE SEQUENCE [LARGE SCALE GENOMIC DNA]</scope>
    <source>
        <strain evidence="1 2">CCBAU 05684</strain>
        <plasmid evidence="2">psj05684b</plasmid>
    </source>
</reference>
<organism evidence="1 2">
    <name type="scientific">Sinorhizobium sojae CCBAU 05684</name>
    <dbReference type="NCBI Taxonomy" id="716928"/>
    <lineage>
        <taxon>Bacteria</taxon>
        <taxon>Pseudomonadati</taxon>
        <taxon>Pseudomonadota</taxon>
        <taxon>Alphaproteobacteria</taxon>
        <taxon>Hyphomicrobiales</taxon>
        <taxon>Rhizobiaceae</taxon>
        <taxon>Sinorhizobium/Ensifer group</taxon>
        <taxon>Sinorhizobium</taxon>
    </lineage>
</organism>
<name>A0A249PKH7_9HYPH</name>
<evidence type="ECO:0000313" key="2">
    <source>
        <dbReference type="Proteomes" id="UP000217211"/>
    </source>
</evidence>
<gene>
    <name evidence="1" type="ORF">SJ05684_b52650</name>
</gene>
<proteinExistence type="predicted"/>
<geneLocation type="plasmid" evidence="2">
    <name>psj05684b</name>
</geneLocation>
<protein>
    <submittedName>
        <fullName evidence="1">Uncharacterized protein</fullName>
    </submittedName>
</protein>
<accession>A0A249PKH7</accession>
<dbReference type="EMBL" id="CP023068">
    <property type="protein sequence ID" value="ASY66247.1"/>
    <property type="molecule type" value="Genomic_DNA"/>
</dbReference>
<keyword evidence="1" id="KW-0614">Plasmid</keyword>